<feature type="non-terminal residue" evidence="1">
    <location>
        <position position="1"/>
    </location>
</feature>
<dbReference type="Proteomes" id="UP001057452">
    <property type="component" value="Chromosome 14"/>
</dbReference>
<accession>A0ACB9WLQ5</accession>
<proteinExistence type="predicted"/>
<sequence>GKGEKGTNHGGFWVKNSGSRMSGERLFVLLSQCQWANSGAADPQRANSNLTHTGLIQFNTDGVPSD</sequence>
<dbReference type="EMBL" id="CM043798">
    <property type="protein sequence ID" value="KAI4814613.1"/>
    <property type="molecule type" value="Genomic_DNA"/>
</dbReference>
<evidence type="ECO:0000313" key="1">
    <source>
        <dbReference type="EMBL" id="KAI4814613.1"/>
    </source>
</evidence>
<reference evidence="1" key="1">
    <citation type="submission" date="2022-05" db="EMBL/GenBank/DDBJ databases">
        <title>Chromosome-level genome of Chaenocephalus aceratus.</title>
        <authorList>
            <person name="Park H."/>
        </authorList>
    </citation>
    <scope>NUCLEOTIDE SEQUENCE</scope>
    <source>
        <strain evidence="1">KU_202001</strain>
    </source>
</reference>
<feature type="non-terminal residue" evidence="1">
    <location>
        <position position="66"/>
    </location>
</feature>
<organism evidence="1 2">
    <name type="scientific">Chaenocephalus aceratus</name>
    <name type="common">Blackfin icefish</name>
    <name type="synonym">Chaenichthys aceratus</name>
    <dbReference type="NCBI Taxonomy" id="36190"/>
    <lineage>
        <taxon>Eukaryota</taxon>
        <taxon>Metazoa</taxon>
        <taxon>Chordata</taxon>
        <taxon>Craniata</taxon>
        <taxon>Vertebrata</taxon>
        <taxon>Euteleostomi</taxon>
        <taxon>Actinopterygii</taxon>
        <taxon>Neopterygii</taxon>
        <taxon>Teleostei</taxon>
        <taxon>Neoteleostei</taxon>
        <taxon>Acanthomorphata</taxon>
        <taxon>Eupercaria</taxon>
        <taxon>Perciformes</taxon>
        <taxon>Notothenioidei</taxon>
        <taxon>Channichthyidae</taxon>
        <taxon>Chaenocephalus</taxon>
    </lineage>
</organism>
<name>A0ACB9WLQ5_CHAAC</name>
<comment type="caution">
    <text evidence="1">The sequence shown here is derived from an EMBL/GenBank/DDBJ whole genome shotgun (WGS) entry which is preliminary data.</text>
</comment>
<evidence type="ECO:0000313" key="2">
    <source>
        <dbReference type="Proteomes" id="UP001057452"/>
    </source>
</evidence>
<gene>
    <name evidence="1" type="ORF">KUCAC02_003801</name>
</gene>
<protein>
    <submittedName>
        <fullName evidence="1">Uncharacterized protein</fullName>
    </submittedName>
</protein>
<keyword evidence="2" id="KW-1185">Reference proteome</keyword>